<keyword evidence="4 5" id="KW-0472">Membrane</keyword>
<evidence type="ECO:0000313" key="8">
    <source>
        <dbReference type="Proteomes" id="UP000688137"/>
    </source>
</evidence>
<evidence type="ECO:0000256" key="2">
    <source>
        <dbReference type="ARBA" id="ARBA00022692"/>
    </source>
</evidence>
<dbReference type="PROSITE" id="PS50076">
    <property type="entry name" value="DNAJ_2"/>
    <property type="match status" value="1"/>
</dbReference>
<name>A0A8S1MH39_PARPR</name>
<comment type="caution">
    <text evidence="7">The sequence shown here is derived from an EMBL/GenBank/DDBJ whole genome shotgun (WGS) entry which is preliminary data.</text>
</comment>
<dbReference type="Pfam" id="PF00226">
    <property type="entry name" value="DnaJ"/>
    <property type="match status" value="1"/>
</dbReference>
<dbReference type="Proteomes" id="UP000688137">
    <property type="component" value="Unassembled WGS sequence"/>
</dbReference>
<sequence>MKEDINQLLKQQNYYDILGVQKNASDDELKKAYRKLALKYHPDKNNDENAQEVFKKISEAYSTLSSPEKRESYTYQQQKPQAHPHQNKYYRHFQPDEEFELFAQSLKRQFQRRAARNETKETTKKSQHNAHYAKLLNSIIKLILLLTFLYFASQAFQFPFKKQPLYQFQKSLQYSVQRTSNKLQVKYFVGDQFKKEKFSQEKLLKFDYDVEKNYVNQLKRQCDATSLKQQNYMRLINKSVYTSEIKRYQKAIDQLDWSSCDVIKSLKLNFEKFDIYF</sequence>
<dbReference type="InterPro" id="IPR001623">
    <property type="entry name" value="DnaJ_domain"/>
</dbReference>
<feature type="transmembrane region" description="Helical" evidence="5">
    <location>
        <begin position="135"/>
        <end position="153"/>
    </location>
</feature>
<gene>
    <name evidence="7" type="ORF">PPRIM_AZ9-3.1.T0570154</name>
</gene>
<dbReference type="OMA" id="YDVEKNY"/>
<evidence type="ECO:0000256" key="5">
    <source>
        <dbReference type="SAM" id="Phobius"/>
    </source>
</evidence>
<dbReference type="GO" id="GO:0005789">
    <property type="term" value="C:endoplasmic reticulum membrane"/>
    <property type="evidence" value="ECO:0007669"/>
    <property type="project" value="TreeGrafter"/>
</dbReference>
<keyword evidence="8" id="KW-1185">Reference proteome</keyword>
<keyword evidence="3 5" id="KW-1133">Transmembrane helix</keyword>
<evidence type="ECO:0000313" key="7">
    <source>
        <dbReference type="EMBL" id="CAD8076983.1"/>
    </source>
</evidence>
<dbReference type="SMART" id="SM00271">
    <property type="entry name" value="DnaJ"/>
    <property type="match status" value="1"/>
</dbReference>
<proteinExistence type="predicted"/>
<dbReference type="GO" id="GO:0071218">
    <property type="term" value="P:cellular response to misfolded protein"/>
    <property type="evidence" value="ECO:0007669"/>
    <property type="project" value="TreeGrafter"/>
</dbReference>
<evidence type="ECO:0000256" key="3">
    <source>
        <dbReference type="ARBA" id="ARBA00022989"/>
    </source>
</evidence>
<dbReference type="InterPro" id="IPR015399">
    <property type="entry name" value="DUF1977_DnaJ-like"/>
</dbReference>
<dbReference type="AlphaFoldDB" id="A0A8S1MH39"/>
<dbReference type="GO" id="GO:0030544">
    <property type="term" value="F:Hsp70 protein binding"/>
    <property type="evidence" value="ECO:0007669"/>
    <property type="project" value="TreeGrafter"/>
</dbReference>
<organism evidence="7 8">
    <name type="scientific">Paramecium primaurelia</name>
    <dbReference type="NCBI Taxonomy" id="5886"/>
    <lineage>
        <taxon>Eukaryota</taxon>
        <taxon>Sar</taxon>
        <taxon>Alveolata</taxon>
        <taxon>Ciliophora</taxon>
        <taxon>Intramacronucleata</taxon>
        <taxon>Oligohymenophorea</taxon>
        <taxon>Peniculida</taxon>
        <taxon>Parameciidae</taxon>
        <taxon>Paramecium</taxon>
    </lineage>
</organism>
<dbReference type="PANTHER" id="PTHR43908:SF3">
    <property type="entry name" value="AT29763P-RELATED"/>
    <property type="match status" value="1"/>
</dbReference>
<dbReference type="PANTHER" id="PTHR43908">
    <property type="entry name" value="AT29763P-RELATED"/>
    <property type="match status" value="1"/>
</dbReference>
<dbReference type="EMBL" id="CAJJDM010000058">
    <property type="protein sequence ID" value="CAD8076983.1"/>
    <property type="molecule type" value="Genomic_DNA"/>
</dbReference>
<reference evidence="7" key="1">
    <citation type="submission" date="2021-01" db="EMBL/GenBank/DDBJ databases">
        <authorList>
            <consortium name="Genoscope - CEA"/>
            <person name="William W."/>
        </authorList>
    </citation>
    <scope>NUCLEOTIDE SEQUENCE</scope>
</reference>
<dbReference type="Pfam" id="PF09320">
    <property type="entry name" value="DUF1977"/>
    <property type="match status" value="1"/>
</dbReference>
<dbReference type="CDD" id="cd06257">
    <property type="entry name" value="DnaJ"/>
    <property type="match status" value="1"/>
</dbReference>
<keyword evidence="2 5" id="KW-0812">Transmembrane</keyword>
<accession>A0A8S1MH39</accession>
<protein>
    <recommendedName>
        <fullName evidence="6">J domain-containing protein</fullName>
    </recommendedName>
</protein>
<evidence type="ECO:0000259" key="6">
    <source>
        <dbReference type="PROSITE" id="PS50076"/>
    </source>
</evidence>
<comment type="subcellular location">
    <subcellularLocation>
        <location evidence="1">Membrane</location>
        <topology evidence="1">Single-pass membrane protein</topology>
    </subcellularLocation>
</comment>
<evidence type="ECO:0000256" key="4">
    <source>
        <dbReference type="ARBA" id="ARBA00023136"/>
    </source>
</evidence>
<evidence type="ECO:0000256" key="1">
    <source>
        <dbReference type="ARBA" id="ARBA00004167"/>
    </source>
</evidence>
<dbReference type="InterPro" id="IPR051100">
    <property type="entry name" value="DnaJ_subfamily_B/C"/>
</dbReference>
<feature type="domain" description="J" evidence="6">
    <location>
        <begin position="13"/>
        <end position="77"/>
    </location>
</feature>